<evidence type="ECO:0000256" key="7">
    <source>
        <dbReference type="ARBA" id="ARBA00048478"/>
    </source>
</evidence>
<proteinExistence type="inferred from homology"/>
<evidence type="ECO:0000256" key="1">
    <source>
        <dbReference type="ARBA" id="ARBA00009427"/>
    </source>
</evidence>
<evidence type="ECO:0000313" key="11">
    <source>
        <dbReference type="Proteomes" id="UP000244792"/>
    </source>
</evidence>
<dbReference type="GO" id="GO:0005524">
    <property type="term" value="F:ATP binding"/>
    <property type="evidence" value="ECO:0007669"/>
    <property type="project" value="UniProtKB-UniRule"/>
</dbReference>
<comment type="catalytic activity">
    <reaction evidence="6 8">
        <text>dCMP + ATP = dCDP + ADP</text>
        <dbReference type="Rhea" id="RHEA:25094"/>
        <dbReference type="ChEBI" id="CHEBI:30616"/>
        <dbReference type="ChEBI" id="CHEBI:57566"/>
        <dbReference type="ChEBI" id="CHEBI:58593"/>
        <dbReference type="ChEBI" id="CHEBI:456216"/>
        <dbReference type="EC" id="2.7.4.25"/>
    </reaction>
</comment>
<evidence type="ECO:0000256" key="3">
    <source>
        <dbReference type="ARBA" id="ARBA00022741"/>
    </source>
</evidence>
<dbReference type="CDD" id="cd02020">
    <property type="entry name" value="CMPK"/>
    <property type="match status" value="1"/>
</dbReference>
<dbReference type="OrthoDB" id="9807434at2"/>
<comment type="similarity">
    <text evidence="1 8">Belongs to the cytidylate kinase family. Type 1 subfamily.</text>
</comment>
<dbReference type="RefSeq" id="WP_108308931.1">
    <property type="nucleotide sequence ID" value="NZ_CP020921.1"/>
</dbReference>
<reference evidence="10 11" key="1">
    <citation type="submission" date="2017-04" db="EMBL/GenBank/DDBJ databases">
        <title>Genomic insights into metabolism of Thermodesulfobium acidiphilum.</title>
        <authorList>
            <person name="Toshchakov S.V."/>
            <person name="Frolov E.N."/>
            <person name="Kublanov I.V."/>
            <person name="Samarov N.I."/>
            <person name="Novikov A."/>
            <person name="Lebedinsky A.V."/>
            <person name="Bonch-Osmolovskaya E.A."/>
            <person name="Chernyh N.A."/>
        </authorList>
    </citation>
    <scope>NUCLEOTIDE SEQUENCE [LARGE SCALE GENOMIC DNA]</scope>
    <source>
        <strain evidence="10 11">3127-1</strain>
    </source>
</reference>
<organism evidence="10 11">
    <name type="scientific">Thermodesulfobium acidiphilum</name>
    <dbReference type="NCBI Taxonomy" id="1794699"/>
    <lineage>
        <taxon>Bacteria</taxon>
        <taxon>Pseudomonadati</taxon>
        <taxon>Thermodesulfobiota</taxon>
        <taxon>Thermodesulfobiia</taxon>
        <taxon>Thermodesulfobiales</taxon>
        <taxon>Thermodesulfobiaceae</taxon>
        <taxon>Thermodesulfobium</taxon>
    </lineage>
</organism>
<accession>A0A2R4VZW6</accession>
<name>A0A2R4VZW6_THEAF</name>
<dbReference type="Pfam" id="PF02224">
    <property type="entry name" value="Cytidylate_kin"/>
    <property type="match status" value="1"/>
</dbReference>
<evidence type="ECO:0000256" key="6">
    <source>
        <dbReference type="ARBA" id="ARBA00047615"/>
    </source>
</evidence>
<dbReference type="Gene3D" id="3.40.50.300">
    <property type="entry name" value="P-loop containing nucleotide triphosphate hydrolases"/>
    <property type="match status" value="1"/>
</dbReference>
<dbReference type="GO" id="GO:0036431">
    <property type="term" value="F:dCMP kinase activity"/>
    <property type="evidence" value="ECO:0007669"/>
    <property type="project" value="InterPro"/>
</dbReference>
<keyword evidence="8" id="KW-0963">Cytoplasm</keyword>
<evidence type="ECO:0000256" key="4">
    <source>
        <dbReference type="ARBA" id="ARBA00022777"/>
    </source>
</evidence>
<dbReference type="GO" id="GO:0036430">
    <property type="term" value="F:CMP kinase activity"/>
    <property type="evidence" value="ECO:0007669"/>
    <property type="project" value="RHEA"/>
</dbReference>
<dbReference type="InterPro" id="IPR011994">
    <property type="entry name" value="Cytidylate_kinase_dom"/>
</dbReference>
<evidence type="ECO:0000259" key="9">
    <source>
        <dbReference type="Pfam" id="PF02224"/>
    </source>
</evidence>
<keyword evidence="5 8" id="KW-0067">ATP-binding</keyword>
<comment type="subcellular location">
    <subcellularLocation>
        <location evidence="8">Cytoplasm</location>
    </subcellularLocation>
</comment>
<keyword evidence="3 8" id="KW-0547">Nucleotide-binding</keyword>
<dbReference type="KEGG" id="taci:TDSAC_0737"/>
<evidence type="ECO:0000313" key="10">
    <source>
        <dbReference type="EMBL" id="AWB10103.1"/>
    </source>
</evidence>
<protein>
    <recommendedName>
        <fullName evidence="8">Cytidylate kinase</fullName>
        <shortName evidence="8">CK</shortName>
        <ecNumber evidence="8">2.7.4.25</ecNumber>
    </recommendedName>
    <alternativeName>
        <fullName evidence="8">Cytidine monophosphate kinase</fullName>
        <shortName evidence="8">CMP kinase</shortName>
    </alternativeName>
</protein>
<dbReference type="GO" id="GO:0005737">
    <property type="term" value="C:cytoplasm"/>
    <property type="evidence" value="ECO:0007669"/>
    <property type="project" value="UniProtKB-SubCell"/>
</dbReference>
<sequence>MIIAIDGPAGAGKSTVARELSKRLNYKYLDTGAMYRAITFELINRKLEDSKDLENIFKKIIDSIELDFVDGNIVLNGRILTKEIRDPIIDKHVSKAASSKVVRLFLLSEQRKLATNSPNIILEGRDTTTVVCPDAQVKIFLTASLEERARRRYKELLKKDIKIDFEEVKKQIEKRDESDMNREIGPLKVAEDAVIIDSTERDVEWVVDKIFSIVGDKKNT</sequence>
<evidence type="ECO:0000256" key="5">
    <source>
        <dbReference type="ARBA" id="ARBA00022840"/>
    </source>
</evidence>
<dbReference type="EC" id="2.7.4.25" evidence="8"/>
<dbReference type="GO" id="GO:0006220">
    <property type="term" value="P:pyrimidine nucleotide metabolic process"/>
    <property type="evidence" value="ECO:0007669"/>
    <property type="project" value="UniProtKB-UniRule"/>
</dbReference>
<feature type="binding site" evidence="8">
    <location>
        <begin position="7"/>
        <end position="15"/>
    </location>
    <ligand>
        <name>ATP</name>
        <dbReference type="ChEBI" id="CHEBI:30616"/>
    </ligand>
</feature>
<evidence type="ECO:0000256" key="8">
    <source>
        <dbReference type="HAMAP-Rule" id="MF_00238"/>
    </source>
</evidence>
<dbReference type="Proteomes" id="UP000244792">
    <property type="component" value="Chromosome"/>
</dbReference>
<dbReference type="AlphaFoldDB" id="A0A2R4VZW6"/>
<keyword evidence="11" id="KW-1185">Reference proteome</keyword>
<keyword evidence="4 8" id="KW-0418">Kinase</keyword>
<dbReference type="HAMAP" id="MF_00238">
    <property type="entry name" value="Cytidyl_kinase_type1"/>
    <property type="match status" value="1"/>
</dbReference>
<comment type="catalytic activity">
    <reaction evidence="7 8">
        <text>CMP + ATP = CDP + ADP</text>
        <dbReference type="Rhea" id="RHEA:11600"/>
        <dbReference type="ChEBI" id="CHEBI:30616"/>
        <dbReference type="ChEBI" id="CHEBI:58069"/>
        <dbReference type="ChEBI" id="CHEBI:60377"/>
        <dbReference type="ChEBI" id="CHEBI:456216"/>
        <dbReference type="EC" id="2.7.4.25"/>
    </reaction>
</comment>
<dbReference type="InterPro" id="IPR027417">
    <property type="entry name" value="P-loop_NTPase"/>
</dbReference>
<dbReference type="InterPro" id="IPR003136">
    <property type="entry name" value="Cytidylate_kin"/>
</dbReference>
<keyword evidence="2 8" id="KW-0808">Transferase</keyword>
<dbReference type="NCBIfam" id="TIGR00017">
    <property type="entry name" value="cmk"/>
    <property type="match status" value="1"/>
</dbReference>
<evidence type="ECO:0000256" key="2">
    <source>
        <dbReference type="ARBA" id="ARBA00022679"/>
    </source>
</evidence>
<gene>
    <name evidence="8" type="primary">cmk</name>
    <name evidence="10" type="ORF">TDSAC_0737</name>
</gene>
<feature type="domain" description="Cytidylate kinase" evidence="9">
    <location>
        <begin position="3"/>
        <end position="214"/>
    </location>
</feature>
<dbReference type="SUPFAM" id="SSF52540">
    <property type="entry name" value="P-loop containing nucleoside triphosphate hydrolases"/>
    <property type="match status" value="1"/>
</dbReference>
<dbReference type="EMBL" id="CP020921">
    <property type="protein sequence ID" value="AWB10103.1"/>
    <property type="molecule type" value="Genomic_DNA"/>
</dbReference>